<dbReference type="EMBL" id="QTSX02000003">
    <property type="protein sequence ID" value="KAJ9090516.1"/>
    <property type="molecule type" value="Genomic_DNA"/>
</dbReference>
<evidence type="ECO:0000313" key="1">
    <source>
        <dbReference type="EMBL" id="KAJ9090516.1"/>
    </source>
</evidence>
<comment type="caution">
    <text evidence="1">The sequence shown here is derived from an EMBL/GenBank/DDBJ whole genome shotgun (WGS) entry which is preliminary data.</text>
</comment>
<evidence type="ECO:0000313" key="2">
    <source>
        <dbReference type="Proteomes" id="UP001165960"/>
    </source>
</evidence>
<gene>
    <name evidence="1" type="ORF">DSO57_1001487</name>
</gene>
<name>A0ACC2UUS9_9FUNG</name>
<keyword evidence="2" id="KW-1185">Reference proteome</keyword>
<reference evidence="1" key="1">
    <citation type="submission" date="2022-04" db="EMBL/GenBank/DDBJ databases">
        <title>Genome of the entomopathogenic fungus Entomophthora muscae.</title>
        <authorList>
            <person name="Elya C."/>
            <person name="Lovett B.R."/>
            <person name="Lee E."/>
            <person name="Macias A.M."/>
            <person name="Hajek A.E."/>
            <person name="De Bivort B.L."/>
            <person name="Kasson M.T."/>
            <person name="De Fine Licht H.H."/>
            <person name="Stajich J.E."/>
        </authorList>
    </citation>
    <scope>NUCLEOTIDE SEQUENCE</scope>
    <source>
        <strain evidence="1">Berkeley</strain>
    </source>
</reference>
<proteinExistence type="predicted"/>
<accession>A0ACC2UUS9</accession>
<organism evidence="1 2">
    <name type="scientific">Entomophthora muscae</name>
    <dbReference type="NCBI Taxonomy" id="34485"/>
    <lineage>
        <taxon>Eukaryota</taxon>
        <taxon>Fungi</taxon>
        <taxon>Fungi incertae sedis</taxon>
        <taxon>Zoopagomycota</taxon>
        <taxon>Entomophthoromycotina</taxon>
        <taxon>Entomophthoromycetes</taxon>
        <taxon>Entomophthorales</taxon>
        <taxon>Entomophthoraceae</taxon>
        <taxon>Entomophthora</taxon>
    </lineage>
</organism>
<sequence length="272" mass="31333">MSRKPLAPDGGEPHKEDTPKPALEYTLDIESEDEPPNSWLKDFILSSQLQRILIGFVFVYITIALFDMTLTLTIGKKKLHRLYNKWIKDIKFSEIFIMSLFPVELLLRAYYSKEGFLGYFKKPWNVVDFLLVLTCASFDIAEYFVEDLFLEITLVLIGFRLFRALRTLFFYSRAQLRLESVLTSDIHEVVTTLSEQLDALLKENEGLQKTLDESNSKVKNNLASMDKIAQTVLQEQNSVWTSQVPISGLLLLKPQNSDVNLKRQIKRSDTIG</sequence>
<dbReference type="Proteomes" id="UP001165960">
    <property type="component" value="Unassembled WGS sequence"/>
</dbReference>
<protein>
    <submittedName>
        <fullName evidence="1">Uncharacterized protein</fullName>
    </submittedName>
</protein>